<feature type="transmembrane region" description="Helical" evidence="1">
    <location>
        <begin position="21"/>
        <end position="43"/>
    </location>
</feature>
<name>A0A0G0K2S9_9BACT</name>
<evidence type="ECO:0000313" key="2">
    <source>
        <dbReference type="EMBL" id="KKQ69755.1"/>
    </source>
</evidence>
<accession>A0A0G0K2S9</accession>
<evidence type="ECO:0000256" key="1">
    <source>
        <dbReference type="SAM" id="Phobius"/>
    </source>
</evidence>
<dbReference type="Proteomes" id="UP000034022">
    <property type="component" value="Unassembled WGS sequence"/>
</dbReference>
<gene>
    <name evidence="2" type="ORF">US91_C0010G0051</name>
</gene>
<reference evidence="2 3" key="1">
    <citation type="journal article" date="2015" name="Nature">
        <title>rRNA introns, odd ribosomes, and small enigmatic genomes across a large radiation of phyla.</title>
        <authorList>
            <person name="Brown C.T."/>
            <person name="Hug L.A."/>
            <person name="Thomas B.C."/>
            <person name="Sharon I."/>
            <person name="Castelle C.J."/>
            <person name="Singh A."/>
            <person name="Wilkins M.J."/>
            <person name="Williams K.H."/>
            <person name="Banfield J.F."/>
        </authorList>
    </citation>
    <scope>NUCLEOTIDE SEQUENCE [LARGE SCALE GENOMIC DNA]</scope>
</reference>
<dbReference type="EMBL" id="LBUU01000010">
    <property type="protein sequence ID" value="KKQ69755.1"/>
    <property type="molecule type" value="Genomic_DNA"/>
</dbReference>
<feature type="transmembrane region" description="Helical" evidence="1">
    <location>
        <begin position="70"/>
        <end position="90"/>
    </location>
</feature>
<comment type="caution">
    <text evidence="2">The sequence shown here is derived from an EMBL/GenBank/DDBJ whole genome shotgun (WGS) entry which is preliminary data.</text>
</comment>
<keyword evidence="1" id="KW-0472">Membrane</keyword>
<keyword evidence="1" id="KW-0812">Transmembrane</keyword>
<sequence>MKRKLNEFIKPNLRLCKTAGIAVSTIIIFLVLVISAFHVIHIYGNYLLFGKWITLAELYHRDLVAINFEWNLFITESVVWIAGSIILLYLKHRNNKYTISEEDFSHPY</sequence>
<protein>
    <submittedName>
        <fullName evidence="2">Uncharacterized protein</fullName>
    </submittedName>
</protein>
<dbReference type="AlphaFoldDB" id="A0A0G0K2S9"/>
<keyword evidence="1" id="KW-1133">Transmembrane helix</keyword>
<proteinExistence type="predicted"/>
<organism evidence="2 3">
    <name type="scientific">Candidatus Falkowbacteria bacterium GW2011_GWE1_38_31</name>
    <dbReference type="NCBI Taxonomy" id="1618638"/>
    <lineage>
        <taxon>Bacteria</taxon>
        <taxon>Candidatus Falkowiibacteriota</taxon>
    </lineage>
</organism>
<evidence type="ECO:0000313" key="3">
    <source>
        <dbReference type="Proteomes" id="UP000034022"/>
    </source>
</evidence>